<comment type="similarity">
    <text evidence="2">Belongs to the Tom22 family.</text>
</comment>
<evidence type="ECO:0000256" key="6">
    <source>
        <dbReference type="ARBA" id="ARBA00022787"/>
    </source>
</evidence>
<evidence type="ECO:0000256" key="10">
    <source>
        <dbReference type="ARBA" id="ARBA00023128"/>
    </source>
</evidence>
<evidence type="ECO:0000256" key="4">
    <source>
        <dbReference type="ARBA" id="ARBA00022448"/>
    </source>
</evidence>
<dbReference type="Proteomes" id="UP000250275">
    <property type="component" value="Unassembled WGS sequence"/>
</dbReference>
<gene>
    <name evidence="15" type="ORF">WN48_11351</name>
</gene>
<proteinExistence type="inferred from homology"/>
<keyword evidence="12 15" id="KW-0675">Receptor</keyword>
<evidence type="ECO:0000256" key="9">
    <source>
        <dbReference type="ARBA" id="ARBA00023010"/>
    </source>
</evidence>
<evidence type="ECO:0000256" key="1">
    <source>
        <dbReference type="ARBA" id="ARBA00004572"/>
    </source>
</evidence>
<evidence type="ECO:0000313" key="15">
    <source>
        <dbReference type="EMBL" id="OAD58388.1"/>
    </source>
</evidence>
<organism evidence="15 16">
    <name type="scientific">Eufriesea mexicana</name>
    <dbReference type="NCBI Taxonomy" id="516756"/>
    <lineage>
        <taxon>Eukaryota</taxon>
        <taxon>Metazoa</taxon>
        <taxon>Ecdysozoa</taxon>
        <taxon>Arthropoda</taxon>
        <taxon>Hexapoda</taxon>
        <taxon>Insecta</taxon>
        <taxon>Pterygota</taxon>
        <taxon>Neoptera</taxon>
        <taxon>Endopterygota</taxon>
        <taxon>Hymenoptera</taxon>
        <taxon>Apocrita</taxon>
        <taxon>Aculeata</taxon>
        <taxon>Apoidea</taxon>
        <taxon>Anthophila</taxon>
        <taxon>Apidae</taxon>
        <taxon>Eufriesea</taxon>
    </lineage>
</organism>
<keyword evidence="7" id="KW-0653">Protein transport</keyword>
<evidence type="ECO:0000256" key="13">
    <source>
        <dbReference type="SAM" id="MobiDB-lite"/>
    </source>
</evidence>
<dbReference type="InterPro" id="IPR005683">
    <property type="entry name" value="Tom22"/>
</dbReference>
<dbReference type="Pfam" id="PF04281">
    <property type="entry name" value="Tom22"/>
    <property type="match status" value="1"/>
</dbReference>
<feature type="compositionally biased region" description="Basic and acidic residues" evidence="13">
    <location>
        <begin position="20"/>
        <end position="30"/>
    </location>
</feature>
<evidence type="ECO:0000256" key="5">
    <source>
        <dbReference type="ARBA" id="ARBA00022692"/>
    </source>
</evidence>
<evidence type="ECO:0000256" key="3">
    <source>
        <dbReference type="ARBA" id="ARBA00016229"/>
    </source>
</evidence>
<comment type="subcellular location">
    <subcellularLocation>
        <location evidence="1">Mitochondrion outer membrane</location>
        <topology evidence="1">Single-pass membrane protein</topology>
    </subcellularLocation>
</comment>
<keyword evidence="5 14" id="KW-0812">Transmembrane</keyword>
<protein>
    <recommendedName>
        <fullName evidence="3">Mitochondrial import receptor subunit TOM22 homolog</fullName>
    </recommendedName>
</protein>
<evidence type="ECO:0000256" key="14">
    <source>
        <dbReference type="SAM" id="Phobius"/>
    </source>
</evidence>
<evidence type="ECO:0000256" key="8">
    <source>
        <dbReference type="ARBA" id="ARBA00022989"/>
    </source>
</evidence>
<dbReference type="GO" id="GO:0006886">
    <property type="term" value="P:intracellular protein transport"/>
    <property type="evidence" value="ECO:0007669"/>
    <property type="project" value="InterPro"/>
</dbReference>
<evidence type="ECO:0000256" key="7">
    <source>
        <dbReference type="ARBA" id="ARBA00022927"/>
    </source>
</evidence>
<sequence length="142" mass="15554">MTSVEEVDQLDSGMGSSDAHSPEAKLHPPDNEIDEDDEEDESLAERLLGLTEMFPGEVRNLGYNVGTCLCTCMKGLYAFSCSAAWLLFSSSAILFAPILFEIERVQMEEVQRIQQKQVLLGPSKAMSNVNASSLPMAPPVQQ</sequence>
<dbReference type="AlphaFoldDB" id="A0A310SMZ9"/>
<evidence type="ECO:0000256" key="12">
    <source>
        <dbReference type="ARBA" id="ARBA00023170"/>
    </source>
</evidence>
<evidence type="ECO:0000256" key="2">
    <source>
        <dbReference type="ARBA" id="ARBA00009874"/>
    </source>
</evidence>
<evidence type="ECO:0000256" key="11">
    <source>
        <dbReference type="ARBA" id="ARBA00023136"/>
    </source>
</evidence>
<feature type="compositionally biased region" description="Acidic residues" evidence="13">
    <location>
        <begin position="31"/>
        <end position="41"/>
    </location>
</feature>
<dbReference type="PANTHER" id="PTHR12504:SF0">
    <property type="entry name" value="MITOCHONDRIAL IMPORT RECEPTOR SUBUNIT TOM22 HOMOLOG"/>
    <property type="match status" value="1"/>
</dbReference>
<dbReference type="CDD" id="cd22884">
    <property type="entry name" value="TOM22"/>
    <property type="match status" value="1"/>
</dbReference>
<feature type="transmembrane region" description="Helical" evidence="14">
    <location>
        <begin position="76"/>
        <end position="100"/>
    </location>
</feature>
<accession>A0A310SMZ9</accession>
<keyword evidence="11 14" id="KW-0472">Membrane</keyword>
<reference evidence="15 16" key="1">
    <citation type="submission" date="2015-07" db="EMBL/GenBank/DDBJ databases">
        <title>The genome of Eufriesea mexicana.</title>
        <authorList>
            <person name="Pan H."/>
            <person name="Kapheim K."/>
        </authorList>
    </citation>
    <scope>NUCLEOTIDE SEQUENCE [LARGE SCALE GENOMIC DNA]</scope>
    <source>
        <strain evidence="15">0111107269</strain>
        <tissue evidence="15">Whole body</tissue>
    </source>
</reference>
<feature type="region of interest" description="Disordered" evidence="13">
    <location>
        <begin position="1"/>
        <end position="41"/>
    </location>
</feature>
<keyword evidence="16" id="KW-1185">Reference proteome</keyword>
<evidence type="ECO:0000313" key="16">
    <source>
        <dbReference type="Proteomes" id="UP000250275"/>
    </source>
</evidence>
<dbReference type="EMBL" id="KQ761039">
    <property type="protein sequence ID" value="OAD58388.1"/>
    <property type="molecule type" value="Genomic_DNA"/>
</dbReference>
<keyword evidence="6" id="KW-1000">Mitochondrion outer membrane</keyword>
<dbReference type="GO" id="GO:0005741">
    <property type="term" value="C:mitochondrial outer membrane"/>
    <property type="evidence" value="ECO:0007669"/>
    <property type="project" value="UniProtKB-SubCell"/>
</dbReference>
<name>A0A310SMZ9_9HYME</name>
<dbReference type="PANTHER" id="PTHR12504">
    <property type="entry name" value="MITOCHONDRIAL IMPORT RECEPTOR SUBUNIT TOM22"/>
    <property type="match status" value="1"/>
</dbReference>
<keyword evidence="4" id="KW-0813">Transport</keyword>
<dbReference type="OrthoDB" id="10016939at2759"/>
<keyword evidence="8 14" id="KW-1133">Transmembrane helix</keyword>
<keyword evidence="9" id="KW-0811">Translocation</keyword>
<keyword evidence="10" id="KW-0496">Mitochondrion</keyword>